<dbReference type="AlphaFoldDB" id="A0AAV7T9E8"/>
<dbReference type="InterPro" id="IPR043502">
    <property type="entry name" value="DNA/RNA_pol_sf"/>
</dbReference>
<gene>
    <name evidence="4" type="ORF">NDU88_004657</name>
</gene>
<evidence type="ECO:0000313" key="5">
    <source>
        <dbReference type="Proteomes" id="UP001066276"/>
    </source>
</evidence>
<evidence type="ECO:0000256" key="1">
    <source>
        <dbReference type="ARBA" id="ARBA00010879"/>
    </source>
</evidence>
<accession>A0AAV7T9E8</accession>
<name>A0AAV7T9E8_PLEWA</name>
<dbReference type="InterPro" id="IPR000477">
    <property type="entry name" value="RT_dom"/>
</dbReference>
<feature type="domain" description="Reverse transcriptase" evidence="3">
    <location>
        <begin position="1"/>
        <end position="66"/>
    </location>
</feature>
<reference evidence="4" key="1">
    <citation type="journal article" date="2022" name="bioRxiv">
        <title>Sequencing and chromosome-scale assembly of the giantPleurodeles waltlgenome.</title>
        <authorList>
            <person name="Brown T."/>
            <person name="Elewa A."/>
            <person name="Iarovenko S."/>
            <person name="Subramanian E."/>
            <person name="Araus A.J."/>
            <person name="Petzold A."/>
            <person name="Susuki M."/>
            <person name="Suzuki K.-i.T."/>
            <person name="Hayashi T."/>
            <person name="Toyoda A."/>
            <person name="Oliveira C."/>
            <person name="Osipova E."/>
            <person name="Leigh N.D."/>
            <person name="Simon A."/>
            <person name="Yun M.H."/>
        </authorList>
    </citation>
    <scope>NUCLEOTIDE SEQUENCE</scope>
    <source>
        <strain evidence="4">20211129_DDA</strain>
        <tissue evidence="4">Liver</tissue>
    </source>
</reference>
<comment type="caution">
    <text evidence="4">The sequence shown here is derived from an EMBL/GenBank/DDBJ whole genome shotgun (WGS) entry which is preliminary data.</text>
</comment>
<dbReference type="Proteomes" id="UP001066276">
    <property type="component" value="Chromosome 4_1"/>
</dbReference>
<dbReference type="InterPro" id="IPR052055">
    <property type="entry name" value="Hepadnavirus_pol/RT"/>
</dbReference>
<dbReference type="PANTHER" id="PTHR33050:SF7">
    <property type="entry name" value="RIBONUCLEASE H"/>
    <property type="match status" value="1"/>
</dbReference>
<proteinExistence type="inferred from homology"/>
<organism evidence="4 5">
    <name type="scientific">Pleurodeles waltl</name>
    <name type="common">Iberian ribbed newt</name>
    <dbReference type="NCBI Taxonomy" id="8319"/>
    <lineage>
        <taxon>Eukaryota</taxon>
        <taxon>Metazoa</taxon>
        <taxon>Chordata</taxon>
        <taxon>Craniata</taxon>
        <taxon>Vertebrata</taxon>
        <taxon>Euteleostomi</taxon>
        <taxon>Amphibia</taxon>
        <taxon>Batrachia</taxon>
        <taxon>Caudata</taxon>
        <taxon>Salamandroidea</taxon>
        <taxon>Salamandridae</taxon>
        <taxon>Pleurodelinae</taxon>
        <taxon>Pleurodeles</taxon>
    </lineage>
</organism>
<dbReference type="Gene3D" id="3.30.70.270">
    <property type="match status" value="1"/>
</dbReference>
<keyword evidence="5" id="KW-1185">Reference proteome</keyword>
<dbReference type="InterPro" id="IPR043128">
    <property type="entry name" value="Rev_trsase/Diguanyl_cyclase"/>
</dbReference>
<protein>
    <recommendedName>
        <fullName evidence="2">ribonuclease H</fullName>
        <ecNumber evidence="2">3.1.26.4</ecNumber>
    </recommendedName>
</protein>
<dbReference type="EMBL" id="JANPWB010000007">
    <property type="protein sequence ID" value="KAJ1172815.1"/>
    <property type="molecule type" value="Genomic_DNA"/>
</dbReference>
<dbReference type="PANTHER" id="PTHR33050">
    <property type="entry name" value="REVERSE TRANSCRIPTASE DOMAIN-CONTAINING PROTEIN"/>
    <property type="match status" value="1"/>
</dbReference>
<dbReference type="SUPFAM" id="SSF56672">
    <property type="entry name" value="DNA/RNA polymerases"/>
    <property type="match status" value="1"/>
</dbReference>
<dbReference type="EC" id="3.1.26.4" evidence="2"/>
<dbReference type="CDD" id="cd09275">
    <property type="entry name" value="RNase_HI_RT_DIRS1"/>
    <property type="match status" value="1"/>
</dbReference>
<dbReference type="Pfam" id="PF00078">
    <property type="entry name" value="RVT_1"/>
    <property type="match status" value="1"/>
</dbReference>
<comment type="similarity">
    <text evidence="1">Belongs to the beta type-B retroviral polymerase family. HERV class-II K(HML-2) pol subfamily.</text>
</comment>
<evidence type="ECO:0000259" key="3">
    <source>
        <dbReference type="PROSITE" id="PS50878"/>
    </source>
</evidence>
<evidence type="ECO:0000313" key="4">
    <source>
        <dbReference type="EMBL" id="KAJ1172815.1"/>
    </source>
</evidence>
<sequence length="391" mass="45272">MQWFREKGVHLIIYLDDILIMAQEERLARLHLSWTMQLLQDLSFIINVEKSQLQPVQNIEFLGFRIDSIATLLKLPLTKRLAIKKELRKALSAHSISLRVLARLVGLLASSIRAIFPGPLHYRALQRLKILHLQKGLTYSELIVLSHEARTELQWWLNHMDAWNGRAIFTSVPEVVIESDASRWGCGARCGQRETGGRWSLEELQLHINCLELLAGSFAVKTLSPSKSKCCILLKMDNIPAVRYISKLGETRSRMLVEIAEDFWHFCLARQISVSAEYIPGKVNKVADWNSRHLRDPSDWHLHPRIFQFLNHLWGPSKIDLFAFHLNTHIPLFFSWRPDPNALCSDAFLQDWKGDVHFAFPLFPMIPRVLLQVIWQKAELILITPFWKAQS</sequence>
<dbReference type="PROSITE" id="PS50878">
    <property type="entry name" value="RT_POL"/>
    <property type="match status" value="1"/>
</dbReference>
<evidence type="ECO:0000256" key="2">
    <source>
        <dbReference type="ARBA" id="ARBA00012180"/>
    </source>
</evidence>
<dbReference type="GO" id="GO:0004523">
    <property type="term" value="F:RNA-DNA hybrid ribonuclease activity"/>
    <property type="evidence" value="ECO:0007669"/>
    <property type="project" value="UniProtKB-EC"/>
</dbReference>